<feature type="region of interest" description="Disordered" evidence="1">
    <location>
        <begin position="50"/>
        <end position="96"/>
    </location>
</feature>
<feature type="compositionally biased region" description="Polar residues" evidence="1">
    <location>
        <begin position="84"/>
        <end position="96"/>
    </location>
</feature>
<proteinExistence type="predicted"/>
<gene>
    <name evidence="2" type="ORF">PAPOLLO_LOCUS18576</name>
</gene>
<evidence type="ECO:0000256" key="1">
    <source>
        <dbReference type="SAM" id="MobiDB-lite"/>
    </source>
</evidence>
<dbReference type="Proteomes" id="UP000691718">
    <property type="component" value="Unassembled WGS sequence"/>
</dbReference>
<organism evidence="2 3">
    <name type="scientific">Parnassius apollo</name>
    <name type="common">Apollo butterfly</name>
    <name type="synonym">Papilio apollo</name>
    <dbReference type="NCBI Taxonomy" id="110799"/>
    <lineage>
        <taxon>Eukaryota</taxon>
        <taxon>Metazoa</taxon>
        <taxon>Ecdysozoa</taxon>
        <taxon>Arthropoda</taxon>
        <taxon>Hexapoda</taxon>
        <taxon>Insecta</taxon>
        <taxon>Pterygota</taxon>
        <taxon>Neoptera</taxon>
        <taxon>Endopterygota</taxon>
        <taxon>Lepidoptera</taxon>
        <taxon>Glossata</taxon>
        <taxon>Ditrysia</taxon>
        <taxon>Papilionoidea</taxon>
        <taxon>Papilionidae</taxon>
        <taxon>Parnassiinae</taxon>
        <taxon>Parnassini</taxon>
        <taxon>Parnassius</taxon>
        <taxon>Parnassius</taxon>
    </lineage>
</organism>
<dbReference type="OrthoDB" id="8123506at2759"/>
<accession>A0A8S3XJF3</accession>
<keyword evidence="3" id="KW-1185">Reference proteome</keyword>
<evidence type="ECO:0000313" key="2">
    <source>
        <dbReference type="EMBL" id="CAG5026297.1"/>
    </source>
</evidence>
<feature type="compositionally biased region" description="Polar residues" evidence="1">
    <location>
        <begin position="50"/>
        <end position="66"/>
    </location>
</feature>
<feature type="compositionally biased region" description="Basic and acidic residues" evidence="1">
    <location>
        <begin position="68"/>
        <end position="82"/>
    </location>
</feature>
<dbReference type="AlphaFoldDB" id="A0A8S3XJF3"/>
<evidence type="ECO:0000313" key="3">
    <source>
        <dbReference type="Proteomes" id="UP000691718"/>
    </source>
</evidence>
<reference evidence="2" key="1">
    <citation type="submission" date="2021-04" db="EMBL/GenBank/DDBJ databases">
        <authorList>
            <person name="Tunstrom K."/>
        </authorList>
    </citation>
    <scope>NUCLEOTIDE SEQUENCE</scope>
</reference>
<comment type="caution">
    <text evidence="2">The sequence shown here is derived from an EMBL/GenBank/DDBJ whole genome shotgun (WGS) entry which is preliminary data.</text>
</comment>
<protein>
    <submittedName>
        <fullName evidence="2">(apollo) hypothetical protein</fullName>
    </submittedName>
</protein>
<dbReference type="EMBL" id="CAJQZP010001176">
    <property type="protein sequence ID" value="CAG5026297.1"/>
    <property type="molecule type" value="Genomic_DNA"/>
</dbReference>
<sequence>MGFSQKILLTDESVPTKFHCQEDRKRRIFDAGPYVEVFLKRQRVNLVTESLRTQSSTETHTESLQNDIEPKESPKTQDKETITDPITNVENSVQEK</sequence>
<name>A0A8S3XJF3_PARAO</name>